<evidence type="ECO:0000256" key="1">
    <source>
        <dbReference type="SAM" id="Phobius"/>
    </source>
</evidence>
<comment type="caution">
    <text evidence="2">The sequence shown here is derived from an EMBL/GenBank/DDBJ whole genome shotgun (WGS) entry which is preliminary data.</text>
</comment>
<dbReference type="NCBIfam" id="NF033233">
    <property type="entry name" value="twin_helix"/>
    <property type="match status" value="1"/>
</dbReference>
<feature type="transmembrane region" description="Helical" evidence="1">
    <location>
        <begin position="79"/>
        <end position="101"/>
    </location>
</feature>
<feature type="transmembrane region" description="Helical" evidence="1">
    <location>
        <begin position="43"/>
        <end position="67"/>
    </location>
</feature>
<sequence>MNTQSPKPGAKRRARSPVSDMITVVCLQGYTGPHNNKGEPVPMWLKIAILVLLAAVVCSLFSGLFFLMKDTDNSSGRLVKALTLRISLTVLLLALIAWGFWSGELRWGTPWLH</sequence>
<dbReference type="Proteomes" id="UP001486808">
    <property type="component" value="Unassembled WGS sequence"/>
</dbReference>
<dbReference type="EMBL" id="BAABWD010000006">
    <property type="protein sequence ID" value="GAA6133056.1"/>
    <property type="molecule type" value="Genomic_DNA"/>
</dbReference>
<reference evidence="2 3" key="1">
    <citation type="submission" date="2024-04" db="EMBL/GenBank/DDBJ databases">
        <title>Draft genome sequence of Halopseudomonas sabulinigri NBRC 116187.</title>
        <authorList>
            <person name="Miyakawa T."/>
            <person name="Kusuya Y."/>
            <person name="Miura T."/>
        </authorList>
    </citation>
    <scope>NUCLEOTIDE SEQUENCE [LARGE SCALE GENOMIC DNA]</scope>
    <source>
        <strain evidence="2 3">4NH20-0042</strain>
    </source>
</reference>
<evidence type="ECO:0000313" key="2">
    <source>
        <dbReference type="EMBL" id="GAA6133056.1"/>
    </source>
</evidence>
<proteinExistence type="predicted"/>
<name>A0ABP9ZUB4_9GAMM</name>
<organism evidence="2 3">
    <name type="scientific">Halopseudomonas sabulinigri</name>
    <dbReference type="NCBI Taxonomy" id="472181"/>
    <lineage>
        <taxon>Bacteria</taxon>
        <taxon>Pseudomonadati</taxon>
        <taxon>Pseudomonadota</taxon>
        <taxon>Gammaproteobacteria</taxon>
        <taxon>Pseudomonadales</taxon>
        <taxon>Pseudomonadaceae</taxon>
        <taxon>Halopseudomonas</taxon>
    </lineage>
</organism>
<gene>
    <name evidence="2" type="ORF">NBRC116187_34160</name>
</gene>
<evidence type="ECO:0000313" key="3">
    <source>
        <dbReference type="Proteomes" id="UP001486808"/>
    </source>
</evidence>
<evidence type="ECO:0008006" key="4">
    <source>
        <dbReference type="Google" id="ProtNLM"/>
    </source>
</evidence>
<accession>A0ABP9ZUB4</accession>
<dbReference type="InterPro" id="IPR021313">
    <property type="entry name" value="DUF2909"/>
</dbReference>
<keyword evidence="1" id="KW-1133">Transmembrane helix</keyword>
<protein>
    <recommendedName>
        <fullName evidence="4">DUF2909 domain-containing protein</fullName>
    </recommendedName>
</protein>
<dbReference type="Pfam" id="PF11137">
    <property type="entry name" value="DUF2909"/>
    <property type="match status" value="1"/>
</dbReference>
<keyword evidence="1" id="KW-0812">Transmembrane</keyword>
<keyword evidence="3" id="KW-1185">Reference proteome</keyword>
<keyword evidence="1" id="KW-0472">Membrane</keyword>